<dbReference type="SUPFAM" id="SSF49348">
    <property type="entry name" value="Clathrin adaptor appendage domain"/>
    <property type="match status" value="1"/>
</dbReference>
<gene>
    <name evidence="9" type="ORF">DAKH74_050060</name>
</gene>
<organism evidence="9 10">
    <name type="scientific">Maudiozyma humilis</name>
    <name type="common">Sour dough yeast</name>
    <name type="synonym">Kazachstania humilis</name>
    <dbReference type="NCBI Taxonomy" id="51915"/>
    <lineage>
        <taxon>Eukaryota</taxon>
        <taxon>Fungi</taxon>
        <taxon>Dikarya</taxon>
        <taxon>Ascomycota</taxon>
        <taxon>Saccharomycotina</taxon>
        <taxon>Saccharomycetes</taxon>
        <taxon>Saccharomycetales</taxon>
        <taxon>Saccharomycetaceae</taxon>
        <taxon>Maudiozyma</taxon>
    </lineage>
</organism>
<evidence type="ECO:0000256" key="3">
    <source>
        <dbReference type="ARBA" id="ARBA00022927"/>
    </source>
</evidence>
<comment type="similarity">
    <text evidence="5">Belongs to the adaptor complexes large subunit family.</text>
</comment>
<dbReference type="PANTHER" id="PTHR22780">
    <property type="entry name" value="ADAPTIN, ALPHA/GAMMA/EPSILON"/>
    <property type="match status" value="1"/>
</dbReference>
<dbReference type="Gene3D" id="2.60.40.1230">
    <property type="match status" value="1"/>
</dbReference>
<dbReference type="InterPro" id="IPR017104">
    <property type="entry name" value="AP2_complex_asu"/>
</dbReference>
<feature type="compositionally biased region" description="Low complexity" evidence="7">
    <location>
        <begin position="689"/>
        <end position="711"/>
    </location>
</feature>
<keyword evidence="5" id="KW-0254">Endocytosis</keyword>
<keyword evidence="5" id="KW-0168">Coated pit</keyword>
<feature type="compositionally biased region" description="Polar residues" evidence="7">
    <location>
        <begin position="722"/>
        <end position="734"/>
    </location>
</feature>
<sequence>MDRRKPFIDSTVSNTGSNIKGLQLFIADLRSSQQSEDQHKRIQSEIVKIKQHFNASTGKSSSNGRILGTDKLDGYQRKKYIAKLAYIYITSNTTMLNDIIFGLNEVVELIKSNVFSEKFMGYMTLEVLYRHPIVVNKINDKVIAQLIQDIGSTSDDFTELGLNFVGVASGLTKQLSSNPDLVSEVFQILRSPTSSLYLKKKSTLAFLSLLKTNNSILSEDIQRRRLWIQRILSLLDDTDNYRLTLTTLPLVEYIAKNIDPSYFTRLIPQLSEILYKCVVVSNSGLRNNDFPEEYRFANMPNPWLITKIVSLLHSLIISPSEIERNNGLFDSGLIHTDNIDSESLGKLRMCVMEAINLGTRRTADPMEKVVQNTILFSLINFASKLDPSHEAIVNSATALCNLLTSNDINVRYLALDALIRLCSFSGKTAYDSIRGKNLDLIFHILNSEKDSSIIRKVVDLLYTLTDSDNVKIVIDQLLHYLTTSKHLTDPHIKSDIAVKIAILTEKFSVDPSWYVIVSLKILSLAVMSAKDEEIWRRLCQIVVNNPQLHEITCTNLVEHLRGNNISEYVVKASAFLLGEYAESVQNVISISELFNLFAEKYFMVPNSTKAMILSTMIKLYKFDPNIGSMVIRFFQLELNSLDIELQTRSYEYLKLIQISKMTENSHLLDALLQPMPPFNTKSNPLLNRLGSLSTGSTSSSALVPSRSRSSSTFFEKPMPDNTDINNTTVMTSQDSESHEAPRPPPARKTRSSSLLIDTLAKSSTVDDKYLQLKLTGNWKEGFTRMIQFRQGVLHQSPLLRILYRISILDATRLEVSLTYINQTEWEISSLTSELVASHTDNNPEYIVQSSQVVDSSRIAAHQRVQEKFEVTIRKPFSIVEAPIINVCYTCGGSVNTLNLKLGVGMTSTLASNGLVSLAQFVTRWKTLSDALGKEGEYQANNVFLSALTGENMGEHMSKLTTTVKRMGFDVVEQANLPQTLFLAGIIHTRSDGNFGCLLKLTCLESGKVNFTCKTTTGGSLAQNIVECIQFALVK</sequence>
<evidence type="ECO:0000256" key="6">
    <source>
        <dbReference type="PIRSR" id="PIRSR037091-1"/>
    </source>
</evidence>
<evidence type="ECO:0000256" key="2">
    <source>
        <dbReference type="ARBA" id="ARBA00022448"/>
    </source>
</evidence>
<dbReference type="InterPro" id="IPR013041">
    <property type="entry name" value="Clathrin_app_Ig-like_sf"/>
</dbReference>
<feature type="domain" description="Clathrin/coatomer adaptor adaptin-like N-terminal" evidence="8">
    <location>
        <begin position="40"/>
        <end position="658"/>
    </location>
</feature>
<dbReference type="GO" id="GO:0035615">
    <property type="term" value="F:clathrin adaptor activity"/>
    <property type="evidence" value="ECO:0007669"/>
    <property type="project" value="InterPro"/>
</dbReference>
<dbReference type="EMBL" id="BTGD01000025">
    <property type="protein sequence ID" value="GMM58389.1"/>
    <property type="molecule type" value="Genomic_DNA"/>
</dbReference>
<accession>A0AAV5S3B8</accession>
<evidence type="ECO:0000256" key="5">
    <source>
        <dbReference type="PIRNR" id="PIRNR037091"/>
    </source>
</evidence>
<dbReference type="InterPro" id="IPR012295">
    <property type="entry name" value="TBP_dom_sf"/>
</dbReference>
<dbReference type="InterPro" id="IPR011989">
    <property type="entry name" value="ARM-like"/>
</dbReference>
<dbReference type="Gene3D" id="1.25.10.10">
    <property type="entry name" value="Leucine-rich Repeat Variant"/>
    <property type="match status" value="1"/>
</dbReference>
<feature type="binding site" evidence="6">
    <location>
        <begin position="79"/>
        <end position="83"/>
    </location>
    <ligand>
        <name>a 1,2-diacyl-sn-glycero-3-phospho-(1D-myo-inositol-3,4,5-trisphosphate)</name>
        <dbReference type="ChEBI" id="CHEBI:57836"/>
    </ligand>
</feature>
<keyword evidence="4 5" id="KW-0472">Membrane</keyword>
<dbReference type="GO" id="GO:0072583">
    <property type="term" value="P:clathrin-dependent endocytosis"/>
    <property type="evidence" value="ECO:0007669"/>
    <property type="project" value="InterPro"/>
</dbReference>
<feature type="region of interest" description="Disordered" evidence="7">
    <location>
        <begin position="683"/>
        <end position="753"/>
    </location>
</feature>
<evidence type="ECO:0000256" key="4">
    <source>
        <dbReference type="ARBA" id="ARBA00023136"/>
    </source>
</evidence>
<dbReference type="PIRSF" id="PIRSF037091">
    <property type="entry name" value="AP2_complex_alpha"/>
    <property type="match status" value="1"/>
</dbReference>
<dbReference type="SUPFAM" id="SSF55711">
    <property type="entry name" value="Subdomain of clathrin and coatomer appendage domain"/>
    <property type="match status" value="1"/>
</dbReference>
<evidence type="ECO:0000256" key="1">
    <source>
        <dbReference type="ARBA" id="ARBA00004184"/>
    </source>
</evidence>
<dbReference type="Gene3D" id="3.30.310.10">
    <property type="entry name" value="TATA-Binding Protein"/>
    <property type="match status" value="1"/>
</dbReference>
<comment type="caution">
    <text evidence="9">The sequence shown here is derived from an EMBL/GenBank/DDBJ whole genome shotgun (WGS) entry which is preliminary data.</text>
</comment>
<proteinExistence type="inferred from homology"/>
<dbReference type="Proteomes" id="UP001377567">
    <property type="component" value="Unassembled WGS sequence"/>
</dbReference>
<feature type="binding site" evidence="6">
    <location>
        <position position="75"/>
    </location>
    <ligand>
        <name>a 1,2-diacyl-sn-glycero-3-phospho-(1D-myo-inositol-3,4,5-trisphosphate)</name>
        <dbReference type="ChEBI" id="CHEBI:57836"/>
    </ligand>
</feature>
<evidence type="ECO:0000256" key="7">
    <source>
        <dbReference type="SAM" id="MobiDB-lite"/>
    </source>
</evidence>
<dbReference type="InterPro" id="IPR009028">
    <property type="entry name" value="Coatomer/calthrin_app_sub_C"/>
</dbReference>
<reference evidence="9 10" key="1">
    <citation type="journal article" date="2023" name="Elife">
        <title>Identification of key yeast species and microbe-microbe interactions impacting larval growth of Drosophila in the wild.</title>
        <authorList>
            <person name="Mure A."/>
            <person name="Sugiura Y."/>
            <person name="Maeda R."/>
            <person name="Honda K."/>
            <person name="Sakurai N."/>
            <person name="Takahashi Y."/>
            <person name="Watada M."/>
            <person name="Katoh T."/>
            <person name="Gotoh A."/>
            <person name="Gotoh Y."/>
            <person name="Taniguchi I."/>
            <person name="Nakamura K."/>
            <person name="Hayashi T."/>
            <person name="Katayama T."/>
            <person name="Uemura T."/>
            <person name="Hattori Y."/>
        </authorList>
    </citation>
    <scope>NUCLEOTIDE SEQUENCE [LARGE SCALE GENOMIC DNA]</scope>
    <source>
        <strain evidence="9 10">KH-74</strain>
    </source>
</reference>
<keyword evidence="2 5" id="KW-0813">Transport</keyword>
<keyword evidence="10" id="KW-1185">Reference proteome</keyword>
<dbReference type="SUPFAM" id="SSF48371">
    <property type="entry name" value="ARM repeat"/>
    <property type="match status" value="1"/>
</dbReference>
<comment type="function">
    <text evidence="5">Adaptins are components of the adaptor complexes which link clathrin to receptors in coated vesicles. Clathrin-associated protein complexes are believed to interact with the cytoplasmic tails of membrane proteins, leading to their selection and concentration.</text>
</comment>
<dbReference type="InterPro" id="IPR016024">
    <property type="entry name" value="ARM-type_fold"/>
</dbReference>
<dbReference type="InterPro" id="IPR050840">
    <property type="entry name" value="Adaptor_Complx_Large_Subunit"/>
</dbReference>
<evidence type="ECO:0000313" key="9">
    <source>
        <dbReference type="EMBL" id="GMM58389.1"/>
    </source>
</evidence>
<dbReference type="GO" id="GO:0006886">
    <property type="term" value="P:intracellular protein transport"/>
    <property type="evidence" value="ECO:0007669"/>
    <property type="project" value="UniProtKB-UniRule"/>
</dbReference>
<keyword evidence="3 5" id="KW-0653">Protein transport</keyword>
<name>A0AAV5S3B8_MAUHU</name>
<dbReference type="GO" id="GO:0030122">
    <property type="term" value="C:AP-2 adaptor complex"/>
    <property type="evidence" value="ECO:0007669"/>
    <property type="project" value="InterPro"/>
</dbReference>
<protein>
    <recommendedName>
        <fullName evidence="5">AP-2 complex subunit alpha</fullName>
    </recommendedName>
</protein>
<evidence type="ECO:0000313" key="10">
    <source>
        <dbReference type="Proteomes" id="UP001377567"/>
    </source>
</evidence>
<comment type="subcellular location">
    <subcellularLocation>
        <location evidence="1">Endomembrane system</location>
        <topology evidence="1">Peripheral membrane protein</topology>
    </subcellularLocation>
    <subcellularLocation>
        <location evidence="5">Membrane</location>
        <location evidence="5">Coated pit</location>
    </subcellularLocation>
</comment>
<dbReference type="InterPro" id="IPR002553">
    <property type="entry name" value="Clathrin/coatomer_adapt-like_N"/>
</dbReference>
<dbReference type="Pfam" id="PF01602">
    <property type="entry name" value="Adaptin_N"/>
    <property type="match status" value="1"/>
</dbReference>
<evidence type="ECO:0000259" key="8">
    <source>
        <dbReference type="Pfam" id="PF01602"/>
    </source>
</evidence>
<dbReference type="AlphaFoldDB" id="A0AAV5S3B8"/>